<keyword evidence="10 11" id="KW-0539">Nucleus</keyword>
<dbReference type="PRINTS" id="PR00546">
    <property type="entry name" value="THYROIDHORMR"/>
</dbReference>
<feature type="region of interest" description="Disordered" evidence="12">
    <location>
        <begin position="222"/>
        <end position="257"/>
    </location>
</feature>
<proteinExistence type="inferred from homology"/>
<dbReference type="InterPro" id="IPR000536">
    <property type="entry name" value="Nucl_hrmn_rcpt_lig-bd"/>
</dbReference>
<reference evidence="16" key="1">
    <citation type="submission" date="2017-01" db="EMBL/GenBank/DDBJ databases">
        <title>Comparative genomics of anhydrobiosis in the tardigrade Hypsibius dujardini.</title>
        <authorList>
            <person name="Yoshida Y."/>
            <person name="Koutsovoulos G."/>
            <person name="Laetsch D."/>
            <person name="Stevens L."/>
            <person name="Kumar S."/>
            <person name="Horikawa D."/>
            <person name="Ishino K."/>
            <person name="Komine S."/>
            <person name="Tomita M."/>
            <person name="Blaxter M."/>
            <person name="Arakawa K."/>
        </authorList>
    </citation>
    <scope>NUCLEOTIDE SEQUENCE [LARGE SCALE GENOMIC DNA]</scope>
    <source>
        <strain evidence="16">Z151</strain>
    </source>
</reference>
<dbReference type="PANTHER" id="PTHR45805:SF10">
    <property type="entry name" value="ECDYSONE-INDUCED PROTEIN 78C"/>
    <property type="match status" value="1"/>
</dbReference>
<dbReference type="EMBL" id="MTYJ01000100">
    <property type="protein sequence ID" value="OQV14742.1"/>
    <property type="molecule type" value="Genomic_DNA"/>
</dbReference>
<feature type="domain" description="Nuclear receptor" evidence="13">
    <location>
        <begin position="146"/>
        <end position="221"/>
    </location>
</feature>
<evidence type="ECO:0000256" key="4">
    <source>
        <dbReference type="ARBA" id="ARBA00022771"/>
    </source>
</evidence>
<dbReference type="FunFam" id="3.30.50.10:FF:000044">
    <property type="entry name" value="retinoic acid receptor beta isoform X4"/>
    <property type="match status" value="1"/>
</dbReference>
<dbReference type="GO" id="GO:0008270">
    <property type="term" value="F:zinc ion binding"/>
    <property type="evidence" value="ECO:0007669"/>
    <property type="project" value="UniProtKB-KW"/>
</dbReference>
<dbReference type="PROSITE" id="PS00031">
    <property type="entry name" value="NUCLEAR_REC_DBD_1"/>
    <property type="match status" value="1"/>
</dbReference>
<evidence type="ECO:0000256" key="12">
    <source>
        <dbReference type="SAM" id="MobiDB-lite"/>
    </source>
</evidence>
<evidence type="ECO:0000313" key="16">
    <source>
        <dbReference type="Proteomes" id="UP000192578"/>
    </source>
</evidence>
<dbReference type="PROSITE" id="PS51030">
    <property type="entry name" value="NUCLEAR_REC_DBD_2"/>
    <property type="match status" value="1"/>
</dbReference>
<evidence type="ECO:0000313" key="15">
    <source>
        <dbReference type="EMBL" id="OQV14742.1"/>
    </source>
</evidence>
<dbReference type="GO" id="GO:0004879">
    <property type="term" value="F:nuclear receptor activity"/>
    <property type="evidence" value="ECO:0007669"/>
    <property type="project" value="InterPro"/>
</dbReference>
<gene>
    <name evidence="15" type="ORF">BV898_11114</name>
</gene>
<comment type="similarity">
    <text evidence="2">Belongs to the nuclear hormone receptor family. NR1 subfamily.</text>
</comment>
<keyword evidence="8 11" id="KW-0804">Transcription</keyword>
<dbReference type="InterPro" id="IPR035500">
    <property type="entry name" value="NHR-like_dom_sf"/>
</dbReference>
<dbReference type="Proteomes" id="UP000192578">
    <property type="component" value="Unassembled WGS sequence"/>
</dbReference>
<keyword evidence="16" id="KW-1185">Reference proteome</keyword>
<keyword evidence="6 11" id="KW-0805">Transcription regulation</keyword>
<dbReference type="AlphaFoldDB" id="A0A1W0WHS9"/>
<evidence type="ECO:0000256" key="8">
    <source>
        <dbReference type="ARBA" id="ARBA00023163"/>
    </source>
</evidence>
<keyword evidence="7 11" id="KW-0238">DNA-binding</keyword>
<dbReference type="InterPro" id="IPR001728">
    <property type="entry name" value="ThyrH_rcpt"/>
</dbReference>
<comment type="subcellular location">
    <subcellularLocation>
        <location evidence="1 11">Nucleus</location>
    </subcellularLocation>
</comment>
<dbReference type="GO" id="GO:0043565">
    <property type="term" value="F:sequence-specific DNA binding"/>
    <property type="evidence" value="ECO:0007669"/>
    <property type="project" value="InterPro"/>
</dbReference>
<dbReference type="SUPFAM" id="SSF57716">
    <property type="entry name" value="Glucocorticoid receptor-like (DNA-binding domain)"/>
    <property type="match status" value="1"/>
</dbReference>
<feature type="domain" description="NR LBD" evidence="14">
    <location>
        <begin position="281"/>
        <end position="537"/>
    </location>
</feature>
<evidence type="ECO:0000259" key="13">
    <source>
        <dbReference type="PROSITE" id="PS51030"/>
    </source>
</evidence>
<dbReference type="Pfam" id="PF00104">
    <property type="entry name" value="Hormone_recep"/>
    <property type="match status" value="1"/>
</dbReference>
<organism evidence="15 16">
    <name type="scientific">Hypsibius exemplaris</name>
    <name type="common">Freshwater tardigrade</name>
    <dbReference type="NCBI Taxonomy" id="2072580"/>
    <lineage>
        <taxon>Eukaryota</taxon>
        <taxon>Metazoa</taxon>
        <taxon>Ecdysozoa</taxon>
        <taxon>Tardigrada</taxon>
        <taxon>Eutardigrada</taxon>
        <taxon>Parachela</taxon>
        <taxon>Hypsibioidea</taxon>
        <taxon>Hypsibiidae</taxon>
        <taxon>Hypsibius</taxon>
    </lineage>
</organism>
<accession>A0A1W0WHS9</accession>
<evidence type="ECO:0000256" key="10">
    <source>
        <dbReference type="ARBA" id="ARBA00023242"/>
    </source>
</evidence>
<dbReference type="Pfam" id="PF00105">
    <property type="entry name" value="zf-C4"/>
    <property type="match status" value="1"/>
</dbReference>
<dbReference type="PROSITE" id="PS51843">
    <property type="entry name" value="NR_LBD"/>
    <property type="match status" value="1"/>
</dbReference>
<evidence type="ECO:0000256" key="3">
    <source>
        <dbReference type="ARBA" id="ARBA00022723"/>
    </source>
</evidence>
<keyword evidence="4 11" id="KW-0863">Zinc-finger</keyword>
<dbReference type="InterPro" id="IPR013088">
    <property type="entry name" value="Znf_NHR/GATA"/>
</dbReference>
<comment type="caution">
    <text evidence="15">The sequence shown here is derived from an EMBL/GenBank/DDBJ whole genome shotgun (WGS) entry which is preliminary data.</text>
</comment>
<name>A0A1W0WHS9_HYPEX</name>
<dbReference type="InterPro" id="IPR001628">
    <property type="entry name" value="Znf_hrmn_rcpt"/>
</dbReference>
<feature type="compositionally biased region" description="Low complexity" evidence="12">
    <location>
        <begin position="241"/>
        <end position="257"/>
    </location>
</feature>
<sequence length="557" mass="62250">MYRNGKDSMYRAADSSGTAGLVLLGGGGTAGKSSSYLSSPPSEDVKLERLTLSPEYEDQTVVPHHTSHLCQNESTSPSTTTNPLFDPCAEFVFDSPPPDVHLNALQHLEASTTTSDISDPVDSKDDDNSFQAAAADSNSSTPTKAFVPCKVCSDKASGYHYGVTSCEGCKGFFRRSIQKQIEYRCLRDGKCAVQRLNRNRCQFCRFKKCLAVGMSRDSVRYGRVPKRPRMPEKLSNGELGSSAFPKSSKSISPDSQSAMSHKTCLTDVAMQLDVESDEHLAIYDIILTVTQAHNGNCLYTDEKIRHLNRHPAILNVNLNGSTVSIPTRDAHNSSPDSVHNIQKILMWQGLANLINPAIQRTVEFAKRTPSFSDLSQEDQLTLIKGSFFEIWLVHMAKMVEHYQLTFNDGSYVTKQQLDLILENDVAAGIFKFGTDLQSLNLSDSDLGLFSAVVLYTPNRPGLFDTKAVELYQVRIKDALKMQMTRHRNNDLFIFNSVIALLPELRALSAKHYEKLHWYRLQWKYLTNMPPLFAEILDIPKSEEEFQQQFGMILPPAL</sequence>
<dbReference type="PRINTS" id="PR00047">
    <property type="entry name" value="STROIDFINGER"/>
</dbReference>
<dbReference type="InterPro" id="IPR001723">
    <property type="entry name" value="Nuclear_hrmn_rcpt"/>
</dbReference>
<dbReference type="CDD" id="cd07165">
    <property type="entry name" value="NR_DBD_DmE78_like"/>
    <property type="match status" value="1"/>
</dbReference>
<evidence type="ECO:0000256" key="1">
    <source>
        <dbReference type="ARBA" id="ARBA00004123"/>
    </source>
</evidence>
<evidence type="ECO:0000256" key="5">
    <source>
        <dbReference type="ARBA" id="ARBA00022833"/>
    </source>
</evidence>
<dbReference type="OrthoDB" id="6081310at2759"/>
<keyword evidence="9 11" id="KW-0675">Receptor</keyword>
<dbReference type="PRINTS" id="PR00398">
    <property type="entry name" value="STRDHORMONER"/>
</dbReference>
<evidence type="ECO:0000256" key="2">
    <source>
        <dbReference type="ARBA" id="ARBA00008092"/>
    </source>
</evidence>
<evidence type="ECO:0000256" key="11">
    <source>
        <dbReference type="RuleBase" id="RU004334"/>
    </source>
</evidence>
<dbReference type="GO" id="GO:0005634">
    <property type="term" value="C:nucleus"/>
    <property type="evidence" value="ECO:0007669"/>
    <property type="project" value="UniProtKB-SubCell"/>
</dbReference>
<dbReference type="SMART" id="SM00399">
    <property type="entry name" value="ZnF_C4"/>
    <property type="match status" value="1"/>
</dbReference>
<evidence type="ECO:0000256" key="6">
    <source>
        <dbReference type="ARBA" id="ARBA00023015"/>
    </source>
</evidence>
<keyword evidence="5 11" id="KW-0862">Zinc</keyword>
<dbReference type="PANTHER" id="PTHR45805">
    <property type="entry name" value="NUCLEAR HORMONE RECEPTOR HR3-RELATED"/>
    <property type="match status" value="1"/>
</dbReference>
<feature type="region of interest" description="Disordered" evidence="12">
    <location>
        <begin position="112"/>
        <end position="142"/>
    </location>
</feature>
<dbReference type="Gene3D" id="1.10.565.10">
    <property type="entry name" value="Retinoid X Receptor"/>
    <property type="match status" value="1"/>
</dbReference>
<dbReference type="SUPFAM" id="SSF48508">
    <property type="entry name" value="Nuclear receptor ligand-binding domain"/>
    <property type="match status" value="1"/>
</dbReference>
<keyword evidence="3 11" id="KW-0479">Metal-binding</keyword>
<dbReference type="Gene3D" id="3.30.50.10">
    <property type="entry name" value="Erythroid Transcription Factor GATA-1, subunit A"/>
    <property type="match status" value="1"/>
</dbReference>
<evidence type="ECO:0000259" key="14">
    <source>
        <dbReference type="PROSITE" id="PS51843"/>
    </source>
</evidence>
<dbReference type="SMART" id="SM00430">
    <property type="entry name" value="HOLI"/>
    <property type="match status" value="1"/>
</dbReference>
<evidence type="ECO:0000256" key="7">
    <source>
        <dbReference type="ARBA" id="ARBA00023125"/>
    </source>
</evidence>
<protein>
    <submittedName>
        <fullName evidence="15">Nuclear hormone receptor E75</fullName>
    </submittedName>
</protein>
<evidence type="ECO:0000256" key="9">
    <source>
        <dbReference type="ARBA" id="ARBA00023170"/>
    </source>
</evidence>